<evidence type="ECO:0000256" key="12">
    <source>
        <dbReference type="SAM" id="MobiDB-lite"/>
    </source>
</evidence>
<dbReference type="Proteomes" id="UP000826271">
    <property type="component" value="Unassembled WGS sequence"/>
</dbReference>
<dbReference type="GO" id="GO:0033897">
    <property type="term" value="F:ribonuclease T2 activity"/>
    <property type="evidence" value="ECO:0007669"/>
    <property type="project" value="InterPro"/>
</dbReference>
<keyword evidence="4" id="KW-0540">Nuclease</keyword>
<accession>A0AAV6W7R9</accession>
<evidence type="ECO:0000256" key="3">
    <source>
        <dbReference type="ARBA" id="ARBA00022525"/>
    </source>
</evidence>
<evidence type="ECO:0000256" key="10">
    <source>
        <dbReference type="ARBA" id="ARBA00023239"/>
    </source>
</evidence>
<evidence type="ECO:0000256" key="7">
    <source>
        <dbReference type="ARBA" id="ARBA00022801"/>
    </source>
</evidence>
<evidence type="ECO:0000256" key="8">
    <source>
        <dbReference type="ARBA" id="ARBA00023157"/>
    </source>
</evidence>
<dbReference type="InterPro" id="IPR001568">
    <property type="entry name" value="RNase_T2-like"/>
</dbReference>
<comment type="similarity">
    <text evidence="2 11">Belongs to the RNase T2 family.</text>
</comment>
<dbReference type="InterPro" id="IPR033697">
    <property type="entry name" value="Ribonuclease_T2_eukaryotic"/>
</dbReference>
<keyword evidence="13" id="KW-0812">Transmembrane</keyword>
<keyword evidence="15" id="KW-1185">Reference proteome</keyword>
<evidence type="ECO:0000313" key="14">
    <source>
        <dbReference type="EMBL" id="KAG8363098.1"/>
    </source>
</evidence>
<dbReference type="AlphaFoldDB" id="A0AAV6W7R9"/>
<comment type="caution">
    <text evidence="14">The sequence shown here is derived from an EMBL/GenBank/DDBJ whole genome shotgun (WGS) entry which is preliminary data.</text>
</comment>
<dbReference type="CDD" id="cd01061">
    <property type="entry name" value="RNase_T2_euk"/>
    <property type="match status" value="1"/>
</dbReference>
<dbReference type="GO" id="GO:0005576">
    <property type="term" value="C:extracellular region"/>
    <property type="evidence" value="ECO:0007669"/>
    <property type="project" value="UniProtKB-SubCell"/>
</dbReference>
<evidence type="ECO:0000256" key="11">
    <source>
        <dbReference type="RuleBase" id="RU004328"/>
    </source>
</evidence>
<evidence type="ECO:0000256" key="13">
    <source>
        <dbReference type="SAM" id="Phobius"/>
    </source>
</evidence>
<evidence type="ECO:0000313" key="15">
    <source>
        <dbReference type="Proteomes" id="UP000826271"/>
    </source>
</evidence>
<keyword evidence="8" id="KW-1015">Disulfide bond</keyword>
<keyword evidence="9" id="KW-0325">Glycoprotein</keyword>
<evidence type="ECO:0000256" key="5">
    <source>
        <dbReference type="ARBA" id="ARBA00022729"/>
    </source>
</evidence>
<name>A0AAV6W7R9_9LAMI</name>
<keyword evidence="13" id="KW-1133">Transmembrane helix</keyword>
<dbReference type="InterPro" id="IPR018188">
    <property type="entry name" value="RNase_T2_His_AS_1"/>
</dbReference>
<dbReference type="GO" id="GO:0016787">
    <property type="term" value="F:hydrolase activity"/>
    <property type="evidence" value="ECO:0007669"/>
    <property type="project" value="UniProtKB-KW"/>
</dbReference>
<dbReference type="PROSITE" id="PS00530">
    <property type="entry name" value="RNASE_T2_1"/>
    <property type="match status" value="1"/>
</dbReference>
<keyword evidence="13" id="KW-0472">Membrane</keyword>
<feature type="transmembrane region" description="Helical" evidence="13">
    <location>
        <begin position="159"/>
        <end position="176"/>
    </location>
</feature>
<keyword evidence="7" id="KW-0378">Hydrolase</keyword>
<dbReference type="PANTHER" id="PTHR11240:SF81">
    <property type="entry name" value="RIBONUCLEASE S-2"/>
    <property type="match status" value="1"/>
</dbReference>
<dbReference type="GO" id="GO:0006401">
    <property type="term" value="P:RNA catabolic process"/>
    <property type="evidence" value="ECO:0007669"/>
    <property type="project" value="TreeGrafter"/>
</dbReference>
<dbReference type="InterPro" id="IPR036430">
    <property type="entry name" value="RNase_T2-like_sf"/>
</dbReference>
<comment type="subcellular location">
    <subcellularLocation>
        <location evidence="1">Secreted</location>
        <location evidence="1">Extracellular space</location>
    </subcellularLocation>
</comment>
<evidence type="ECO:0000256" key="4">
    <source>
        <dbReference type="ARBA" id="ARBA00022722"/>
    </source>
</evidence>
<dbReference type="Pfam" id="PF00445">
    <property type="entry name" value="Ribonuclease_T2"/>
    <property type="match status" value="1"/>
</dbReference>
<evidence type="ECO:0000256" key="6">
    <source>
        <dbReference type="ARBA" id="ARBA00022759"/>
    </source>
</evidence>
<gene>
    <name evidence="14" type="ORF">BUALT_BualtUnG0004900</name>
</gene>
<dbReference type="Gene3D" id="3.90.730.10">
    <property type="entry name" value="Ribonuclease T2-like"/>
    <property type="match status" value="1"/>
</dbReference>
<keyword evidence="6" id="KW-0255">Endonuclease</keyword>
<protein>
    <submittedName>
        <fullName evidence="14">Uncharacterized protein</fullName>
    </submittedName>
</protein>
<keyword evidence="3" id="KW-0964">Secreted</keyword>
<evidence type="ECO:0000256" key="1">
    <source>
        <dbReference type="ARBA" id="ARBA00004239"/>
    </source>
</evidence>
<evidence type="ECO:0000256" key="9">
    <source>
        <dbReference type="ARBA" id="ARBA00023180"/>
    </source>
</evidence>
<dbReference type="EMBL" id="WHWC01000061">
    <property type="protein sequence ID" value="KAG8363098.1"/>
    <property type="molecule type" value="Genomic_DNA"/>
</dbReference>
<evidence type="ECO:0000256" key="2">
    <source>
        <dbReference type="ARBA" id="ARBA00007469"/>
    </source>
</evidence>
<dbReference type="SUPFAM" id="SSF55895">
    <property type="entry name" value="Ribonuclease Rh-like"/>
    <property type="match status" value="1"/>
</dbReference>
<keyword evidence="10" id="KW-0456">Lyase</keyword>
<organism evidence="14 15">
    <name type="scientific">Buddleja alternifolia</name>
    <dbReference type="NCBI Taxonomy" id="168488"/>
    <lineage>
        <taxon>Eukaryota</taxon>
        <taxon>Viridiplantae</taxon>
        <taxon>Streptophyta</taxon>
        <taxon>Embryophyta</taxon>
        <taxon>Tracheophyta</taxon>
        <taxon>Spermatophyta</taxon>
        <taxon>Magnoliopsida</taxon>
        <taxon>eudicotyledons</taxon>
        <taxon>Gunneridae</taxon>
        <taxon>Pentapetalae</taxon>
        <taxon>asterids</taxon>
        <taxon>lamiids</taxon>
        <taxon>Lamiales</taxon>
        <taxon>Scrophulariaceae</taxon>
        <taxon>Buddlejeae</taxon>
        <taxon>Buddleja</taxon>
    </lineage>
</organism>
<keyword evidence="5" id="KW-0732">Signal</keyword>
<feature type="transmembrane region" description="Helical" evidence="13">
    <location>
        <begin position="101"/>
        <end position="123"/>
    </location>
</feature>
<dbReference type="PANTHER" id="PTHR11240">
    <property type="entry name" value="RIBONUCLEASE T2"/>
    <property type="match status" value="1"/>
</dbReference>
<reference evidence="14" key="1">
    <citation type="submission" date="2019-10" db="EMBL/GenBank/DDBJ databases">
        <authorList>
            <person name="Zhang R."/>
            <person name="Pan Y."/>
            <person name="Wang J."/>
            <person name="Ma R."/>
            <person name="Yu S."/>
        </authorList>
    </citation>
    <scope>NUCLEOTIDE SEQUENCE</scope>
    <source>
        <strain evidence="14">LA-IB0</strain>
        <tissue evidence="14">Leaf</tissue>
    </source>
</reference>
<sequence>MQNNLDVFRYRFGGKIHWDKIKVFFDENFILEPDVWPAPKPYTGLENEDQNPIGNGENADDQDPMKNGENANDQDTMENGENEDDQDPIFLISEIHLFARLYPFAPLLVVVMVVGLEVTQIPLKAIAKVGFDLVVDGPRGPLCMSYHILIKMAAYGHHIWLLVCVIFHALCSGYLAQPQIYDHFKLVQQWPPAFCKINSCSRTVQPVNFTIHGLWPDKNTPPFFNHCRRFNNAPQFAKIRDPDLVRRLDASWRDLTRPIIYARREQPFWRQQWDKHGTCSWNLFHLQKLYFEKALFLKDKFYLLDILQRNQINTGTEVDVHHVTRIISRATGGHPIVKCTNYPHPQTSTRKVVQLTEIVICFDYNGVNVIPCPLSINKKTNKAFDYGCTTKVLFPK</sequence>
<feature type="region of interest" description="Disordered" evidence="12">
    <location>
        <begin position="41"/>
        <end position="83"/>
    </location>
</feature>
<proteinExistence type="inferred from homology"/>
<dbReference type="GO" id="GO:0003723">
    <property type="term" value="F:RNA binding"/>
    <property type="evidence" value="ECO:0007669"/>
    <property type="project" value="InterPro"/>
</dbReference>